<name>A0A239SRC1_9STRE</name>
<dbReference type="STRING" id="1123308.GCA_000380085_00183"/>
<accession>A0A239SRC1</accession>
<sequence>MSKLNATFPNVEEWLGIPYAKAERFQKPTLLNFDPSKKYDKKGFAPLQAGDTSWLEADTGFSEDCLNLNVWAPVDRGDELLPVVIYIYGGGWVLGSNGQTTSNAAGLAATGRVIGVSINYRLGPFGWLSLAQFGGKLKDATNLGLQDMITALKWVKENIATFGGDPNNVTLTGHSAGAYSCLHLLAAPEADGLFHHIAAFSGMPARLVPAWASEERALEVLKAFDCVDNPEKLLEVDAYELAEAMSATQAKDPGVQHGIDNIVIAVTDDRHLESGVIAEHVMDLLKSGQKKDIDILFSSTSEENFYWVLYRTEDYDPITINNLVEEYAHANRMTLTKAREIIDTFDINNRKPVEVRGYLLTDFSFTLPQTRGAIAHANAGGKAYLMAIGPVEGAEYAVHGTEMYGIVGQTSPNASEEQKIRDTQVRDAILDLAEGKDLPWPTVTKEKLYVNGVGNLPYDATEHAKLVLETFDGVERP</sequence>
<dbReference type="Pfam" id="PF00135">
    <property type="entry name" value="COesterase"/>
    <property type="match status" value="1"/>
</dbReference>
<evidence type="ECO:0000313" key="5">
    <source>
        <dbReference type="EMBL" id="SNU87960.1"/>
    </source>
</evidence>
<comment type="similarity">
    <text evidence="1 3">Belongs to the type-B carboxylesterase/lipase family.</text>
</comment>
<dbReference type="InterPro" id="IPR029058">
    <property type="entry name" value="AB_hydrolase_fold"/>
</dbReference>
<evidence type="ECO:0000259" key="4">
    <source>
        <dbReference type="Pfam" id="PF00135"/>
    </source>
</evidence>
<dbReference type="AlphaFoldDB" id="A0A239SRC1"/>
<gene>
    <name evidence="5" type="primary">pnbA</name>
    <name evidence="5" type="ORF">SAMEA4412692_00842</name>
</gene>
<dbReference type="Gene3D" id="3.40.50.1820">
    <property type="entry name" value="alpha/beta hydrolase"/>
    <property type="match status" value="1"/>
</dbReference>
<dbReference type="InterPro" id="IPR050309">
    <property type="entry name" value="Type-B_Carboxylest/Lipase"/>
</dbReference>
<dbReference type="Proteomes" id="UP000215185">
    <property type="component" value="Chromosome 1"/>
</dbReference>
<dbReference type="KEGG" id="smen:SAMEA4412692_0842"/>
<dbReference type="InterPro" id="IPR019826">
    <property type="entry name" value="Carboxylesterase_B_AS"/>
</dbReference>
<dbReference type="EMBL" id="LT906439">
    <property type="protein sequence ID" value="SNU87960.1"/>
    <property type="molecule type" value="Genomic_DNA"/>
</dbReference>
<dbReference type="RefSeq" id="WP_018372742.1">
    <property type="nucleotide sequence ID" value="NZ_LT906439.1"/>
</dbReference>
<dbReference type="GO" id="GO:0016787">
    <property type="term" value="F:hydrolase activity"/>
    <property type="evidence" value="ECO:0007669"/>
    <property type="project" value="UniProtKB-KW"/>
</dbReference>
<evidence type="ECO:0000256" key="1">
    <source>
        <dbReference type="ARBA" id="ARBA00005964"/>
    </source>
</evidence>
<evidence type="ECO:0000256" key="3">
    <source>
        <dbReference type="RuleBase" id="RU361235"/>
    </source>
</evidence>
<protein>
    <recommendedName>
        <fullName evidence="3">Carboxylic ester hydrolase</fullName>
        <ecNumber evidence="3">3.1.1.-</ecNumber>
    </recommendedName>
</protein>
<organism evidence="5 6">
    <name type="scientific">Streptococcus merionis</name>
    <dbReference type="NCBI Taxonomy" id="400065"/>
    <lineage>
        <taxon>Bacteria</taxon>
        <taxon>Bacillati</taxon>
        <taxon>Bacillota</taxon>
        <taxon>Bacilli</taxon>
        <taxon>Lactobacillales</taxon>
        <taxon>Streptococcaceae</taxon>
        <taxon>Streptococcus</taxon>
    </lineage>
</organism>
<reference evidence="5 6" key="1">
    <citation type="submission" date="2017-06" db="EMBL/GenBank/DDBJ databases">
        <authorList>
            <consortium name="Pathogen Informatics"/>
        </authorList>
    </citation>
    <scope>NUCLEOTIDE SEQUENCE [LARGE SCALE GENOMIC DNA]</scope>
    <source>
        <strain evidence="5 6">NCTC13788</strain>
    </source>
</reference>
<dbReference type="PROSITE" id="PS00122">
    <property type="entry name" value="CARBOXYLESTERASE_B_1"/>
    <property type="match status" value="1"/>
</dbReference>
<dbReference type="EC" id="3.1.1.-" evidence="3"/>
<proteinExistence type="inferred from homology"/>
<keyword evidence="6" id="KW-1185">Reference proteome</keyword>
<evidence type="ECO:0000313" key="6">
    <source>
        <dbReference type="Proteomes" id="UP000215185"/>
    </source>
</evidence>
<dbReference type="PANTHER" id="PTHR11559">
    <property type="entry name" value="CARBOXYLESTERASE"/>
    <property type="match status" value="1"/>
</dbReference>
<dbReference type="SUPFAM" id="SSF53474">
    <property type="entry name" value="alpha/beta-Hydrolases"/>
    <property type="match status" value="1"/>
</dbReference>
<evidence type="ECO:0000256" key="2">
    <source>
        <dbReference type="ARBA" id="ARBA00022801"/>
    </source>
</evidence>
<dbReference type="InterPro" id="IPR002018">
    <property type="entry name" value="CarbesteraseB"/>
</dbReference>
<dbReference type="OrthoDB" id="9815425at2"/>
<feature type="domain" description="Carboxylesterase type B" evidence="4">
    <location>
        <begin position="10"/>
        <end position="414"/>
    </location>
</feature>
<keyword evidence="2 3" id="KW-0378">Hydrolase</keyword>
<dbReference type="eggNOG" id="COG2272">
    <property type="taxonomic scope" value="Bacteria"/>
</dbReference>